<feature type="compositionally biased region" description="Basic and acidic residues" evidence="1">
    <location>
        <begin position="1"/>
        <end position="10"/>
    </location>
</feature>
<reference evidence="2 3" key="1">
    <citation type="journal article" date="2019" name="Int. J. Syst. Evol. Microbiol.">
        <title>Capsulimonas corticalis gen. nov., sp. nov., an aerobic capsulated bacterium, of a novel bacterial order, Capsulimonadales ord. nov., of the class Armatimonadia of the phylum Armatimonadetes.</title>
        <authorList>
            <person name="Li J."/>
            <person name="Kudo C."/>
            <person name="Tonouchi A."/>
        </authorList>
    </citation>
    <scope>NUCLEOTIDE SEQUENCE [LARGE SCALE GENOMIC DNA]</scope>
    <source>
        <strain evidence="2 3">AX-7</strain>
    </source>
</reference>
<sequence length="71" mass="7711">MSMEHHKPEHQSGPSHQHVEAGFEERIKGLELYPAGELTLTVVLPGEEGAFTADSAAEAQDVADRREGTVE</sequence>
<proteinExistence type="predicted"/>
<dbReference type="AlphaFoldDB" id="A0A402CWA5"/>
<organism evidence="2 3">
    <name type="scientific">Capsulimonas corticalis</name>
    <dbReference type="NCBI Taxonomy" id="2219043"/>
    <lineage>
        <taxon>Bacteria</taxon>
        <taxon>Bacillati</taxon>
        <taxon>Armatimonadota</taxon>
        <taxon>Armatimonadia</taxon>
        <taxon>Capsulimonadales</taxon>
        <taxon>Capsulimonadaceae</taxon>
        <taxon>Capsulimonas</taxon>
    </lineage>
</organism>
<evidence type="ECO:0000256" key="1">
    <source>
        <dbReference type="SAM" id="MobiDB-lite"/>
    </source>
</evidence>
<evidence type="ECO:0000313" key="2">
    <source>
        <dbReference type="EMBL" id="BDI34118.1"/>
    </source>
</evidence>
<dbReference type="KEGG" id="ccot:CCAX7_61690"/>
<feature type="region of interest" description="Disordered" evidence="1">
    <location>
        <begin position="1"/>
        <end position="23"/>
    </location>
</feature>
<feature type="region of interest" description="Disordered" evidence="1">
    <location>
        <begin position="52"/>
        <end position="71"/>
    </location>
</feature>
<protein>
    <submittedName>
        <fullName evidence="2">Uncharacterized protein</fullName>
    </submittedName>
</protein>
<accession>A0A402CWA5</accession>
<dbReference type="EMBL" id="AP025739">
    <property type="protein sequence ID" value="BDI34118.1"/>
    <property type="molecule type" value="Genomic_DNA"/>
</dbReference>
<keyword evidence="3" id="KW-1185">Reference proteome</keyword>
<gene>
    <name evidence="2" type="ORF">CCAX7_61690</name>
</gene>
<evidence type="ECO:0000313" key="3">
    <source>
        <dbReference type="Proteomes" id="UP000287394"/>
    </source>
</evidence>
<name>A0A402CWA5_9BACT</name>
<feature type="compositionally biased region" description="Basic and acidic residues" evidence="1">
    <location>
        <begin position="62"/>
        <end position="71"/>
    </location>
</feature>
<dbReference type="Proteomes" id="UP000287394">
    <property type="component" value="Chromosome"/>
</dbReference>